<name>A0A8S3SGQ0_MYTED</name>
<evidence type="ECO:0000313" key="3">
    <source>
        <dbReference type="Proteomes" id="UP000683360"/>
    </source>
</evidence>
<sequence length="151" mass="16543">MNYFGFICILLLFLNDCSAKNDTAKLSLADIVKNVALAFSKINNNNGTVPFADALTDNYNGMLNNVRSALEAVNKVENVSEFIQTNAQLNDVLSKFDVKDVLSLITNNAYVIDNSNVLKTNDASNNNSSRCLNDTQSIVPFGKVERLGLTK</sequence>
<reference evidence="2" key="1">
    <citation type="submission" date="2021-03" db="EMBL/GenBank/DDBJ databases">
        <authorList>
            <person name="Bekaert M."/>
        </authorList>
    </citation>
    <scope>NUCLEOTIDE SEQUENCE</scope>
</reference>
<organism evidence="2 3">
    <name type="scientific">Mytilus edulis</name>
    <name type="common">Blue mussel</name>
    <dbReference type="NCBI Taxonomy" id="6550"/>
    <lineage>
        <taxon>Eukaryota</taxon>
        <taxon>Metazoa</taxon>
        <taxon>Spiralia</taxon>
        <taxon>Lophotrochozoa</taxon>
        <taxon>Mollusca</taxon>
        <taxon>Bivalvia</taxon>
        <taxon>Autobranchia</taxon>
        <taxon>Pteriomorphia</taxon>
        <taxon>Mytilida</taxon>
        <taxon>Mytiloidea</taxon>
        <taxon>Mytilidae</taxon>
        <taxon>Mytilinae</taxon>
        <taxon>Mytilus</taxon>
    </lineage>
</organism>
<protein>
    <submittedName>
        <fullName evidence="2">Uncharacterized protein</fullName>
    </submittedName>
</protein>
<comment type="caution">
    <text evidence="2">The sequence shown here is derived from an EMBL/GenBank/DDBJ whole genome shotgun (WGS) entry which is preliminary data.</text>
</comment>
<gene>
    <name evidence="2" type="ORF">MEDL_31794</name>
</gene>
<dbReference type="Proteomes" id="UP000683360">
    <property type="component" value="Unassembled WGS sequence"/>
</dbReference>
<dbReference type="EMBL" id="CAJPWZ010001587">
    <property type="protein sequence ID" value="CAG2218156.1"/>
    <property type="molecule type" value="Genomic_DNA"/>
</dbReference>
<accession>A0A8S3SGQ0</accession>
<keyword evidence="3" id="KW-1185">Reference proteome</keyword>
<evidence type="ECO:0000313" key="2">
    <source>
        <dbReference type="EMBL" id="CAG2218156.1"/>
    </source>
</evidence>
<proteinExistence type="predicted"/>
<evidence type="ECO:0000256" key="1">
    <source>
        <dbReference type="SAM" id="SignalP"/>
    </source>
</evidence>
<feature type="chain" id="PRO_5035824262" evidence="1">
    <location>
        <begin position="20"/>
        <end position="151"/>
    </location>
</feature>
<feature type="signal peptide" evidence="1">
    <location>
        <begin position="1"/>
        <end position="19"/>
    </location>
</feature>
<dbReference type="AlphaFoldDB" id="A0A8S3SGQ0"/>
<keyword evidence="1" id="KW-0732">Signal</keyword>